<dbReference type="GO" id="GO:0000270">
    <property type="term" value="P:peptidoglycan metabolic process"/>
    <property type="evidence" value="ECO:0007669"/>
    <property type="project" value="InterPro"/>
</dbReference>
<dbReference type="STRING" id="317025.Tcr_0925"/>
<gene>
    <name evidence="3" type="ordered locus">Tcr_0925</name>
</gene>
<dbReference type="SMART" id="SM00257">
    <property type="entry name" value="LysM"/>
    <property type="match status" value="3"/>
</dbReference>
<dbReference type="PROSITE" id="PS51782">
    <property type="entry name" value="LYSM"/>
    <property type="match status" value="3"/>
</dbReference>
<dbReference type="CAZy" id="CBM50">
    <property type="family name" value="Carbohydrate-Binding Module Family 50"/>
</dbReference>
<dbReference type="PANTHER" id="PTHR33734:SF22">
    <property type="entry name" value="MEMBRANE-BOUND LYTIC MUREIN TRANSGLYCOSYLASE D"/>
    <property type="match status" value="1"/>
</dbReference>
<dbReference type="GO" id="GO:0008932">
    <property type="term" value="F:lytic endotransglycosylase activity"/>
    <property type="evidence" value="ECO:0007669"/>
    <property type="project" value="TreeGrafter"/>
</dbReference>
<dbReference type="Pfam" id="PF01464">
    <property type="entry name" value="SLT"/>
    <property type="match status" value="1"/>
</dbReference>
<dbReference type="KEGG" id="tcx:Tcr_0925"/>
<dbReference type="OrthoDB" id="9815002at2"/>
<dbReference type="PROSITE" id="PS51257">
    <property type="entry name" value="PROKAR_LIPOPROTEIN"/>
    <property type="match status" value="1"/>
</dbReference>
<protein>
    <recommendedName>
        <fullName evidence="2">LysM domain-containing protein</fullName>
    </recommendedName>
</protein>
<feature type="domain" description="LysM" evidence="2">
    <location>
        <begin position="498"/>
        <end position="542"/>
    </location>
</feature>
<dbReference type="AlphaFoldDB" id="Q31H52"/>
<dbReference type="SUPFAM" id="SSF54106">
    <property type="entry name" value="LysM domain"/>
    <property type="match status" value="3"/>
</dbReference>
<evidence type="ECO:0000256" key="1">
    <source>
        <dbReference type="ARBA" id="ARBA00007734"/>
    </source>
</evidence>
<dbReference type="eggNOG" id="COG0741">
    <property type="taxonomic scope" value="Bacteria"/>
</dbReference>
<evidence type="ECO:0000313" key="3">
    <source>
        <dbReference type="EMBL" id="ABB41521.1"/>
    </source>
</evidence>
<dbReference type="InterPro" id="IPR036779">
    <property type="entry name" value="LysM_dom_sf"/>
</dbReference>
<dbReference type="HOGENOM" id="CLU_009520_1_4_6"/>
<dbReference type="Gene3D" id="1.10.530.10">
    <property type="match status" value="1"/>
</dbReference>
<reference evidence="3" key="1">
    <citation type="submission" date="2006-07" db="EMBL/GenBank/DDBJ databases">
        <title>Complete sequence of Thiomicrospira crunogena XCL-2.</title>
        <authorList>
            <consortium name="US DOE Joint Genome Institute"/>
            <person name="Copeland A."/>
            <person name="Lucas S."/>
            <person name="Lapidus A."/>
            <person name="Barry K."/>
            <person name="Detter J.C."/>
            <person name="Glavina del Rio T."/>
            <person name="Hammon N."/>
            <person name="Israni S."/>
            <person name="Dalin E."/>
            <person name="Tice H."/>
            <person name="Pitluck S."/>
            <person name="Chain P."/>
            <person name="Malfatti S."/>
            <person name="Shin M."/>
            <person name="Vergez L."/>
            <person name="Schmutz J."/>
            <person name="Larimer F."/>
            <person name="Land M."/>
            <person name="Hauser L."/>
            <person name="Kyrpides N."/>
            <person name="Lykidis A."/>
            <person name="Scott K.M."/>
            <person name="Sievert S."/>
            <person name="Kerfeld C."/>
            <person name="Freyermuth S."/>
            <person name="Dobrinski K."/>
            <person name="Boller A."/>
            <person name="Fitzpatrick K."/>
            <person name="Thoma P."/>
            <person name="Moore J."/>
            <person name="Richardson P."/>
        </authorList>
    </citation>
    <scope>NUCLEOTIDE SEQUENCE</scope>
    <source>
        <strain evidence="3">XCL-2</strain>
    </source>
</reference>
<dbReference type="PANTHER" id="PTHR33734">
    <property type="entry name" value="LYSM DOMAIN-CONTAINING GPI-ANCHORED PROTEIN 2"/>
    <property type="match status" value="1"/>
</dbReference>
<dbReference type="InterPro" id="IPR008258">
    <property type="entry name" value="Transglycosylase_SLT_dom_1"/>
</dbReference>
<dbReference type="InterPro" id="IPR018392">
    <property type="entry name" value="LysM"/>
</dbReference>
<sequence>MTKHTFFSSVFSLTMIGALLSGCSQFPLHNKNHGYTNTDEVNFSKLPVTDPVIADTEETDAFEKTIQNSTKRFLALKTNDDLSNQLDQALILLNDKPTYDDLWQELSEHLFLAPANSEHFEEYQNYYENKKAYLKRVSVRAKPYLYFILNEVSRRHMPYEIALLPVVESGYYPYARSYVNASGLWQFMPATGYMFGLHRNWWYDGRQDVYKSTLAALDYLQALYKQNDYDWLLALASYNGGYGNVLKARKQYLRKHPNGEPSFWNIRAYLPKETQHYVPQLLAISNLIIHREDYDIDLEPVPNAPFFKRVEISNQISLPKVAKSTQTSQAILKVLNPGYLRLATPPTGSHSVLLPIEVADAFEVDYQQKPHFYEVNWMRHKIRSGESLSVIAAKYNTSSREIKKLNNMKNSFLRAGKTLLIPLPQSQQLAQTPLKKSTNYNGKKHIHKVQSGESLWTIARYYNTSPRKLCEWNRISIREPIRKGQKLVIQSDRYGRKVSHTLKEGESLWVVAKKYRVTTQELCNWNGIKKSAVLHPGVKIKVWIKS</sequence>
<dbReference type="eggNOG" id="COG1388">
    <property type="taxonomic scope" value="Bacteria"/>
</dbReference>
<evidence type="ECO:0000259" key="2">
    <source>
        <dbReference type="PROSITE" id="PS51782"/>
    </source>
</evidence>
<dbReference type="CAZy" id="GH23">
    <property type="family name" value="Glycoside Hydrolase Family 23"/>
</dbReference>
<feature type="domain" description="LysM" evidence="2">
    <location>
        <begin position="378"/>
        <end position="421"/>
    </location>
</feature>
<organism evidence="3">
    <name type="scientific">Hydrogenovibrio crunogenus (strain DSM 25203 / XCL-2)</name>
    <name type="common">Thiomicrospira crunogena</name>
    <dbReference type="NCBI Taxonomy" id="317025"/>
    <lineage>
        <taxon>Bacteria</taxon>
        <taxon>Pseudomonadati</taxon>
        <taxon>Pseudomonadota</taxon>
        <taxon>Gammaproteobacteria</taxon>
        <taxon>Thiotrichales</taxon>
        <taxon>Piscirickettsiaceae</taxon>
        <taxon>Hydrogenovibrio</taxon>
    </lineage>
</organism>
<dbReference type="Pfam" id="PF01476">
    <property type="entry name" value="LysM"/>
    <property type="match status" value="3"/>
</dbReference>
<dbReference type="InterPro" id="IPR023346">
    <property type="entry name" value="Lysozyme-like_dom_sf"/>
</dbReference>
<dbReference type="InterPro" id="IPR000189">
    <property type="entry name" value="Transglyc_AS"/>
</dbReference>
<dbReference type="CDD" id="cd00118">
    <property type="entry name" value="LysM"/>
    <property type="match status" value="3"/>
</dbReference>
<dbReference type="GO" id="GO:0016020">
    <property type="term" value="C:membrane"/>
    <property type="evidence" value="ECO:0007669"/>
    <property type="project" value="InterPro"/>
</dbReference>
<dbReference type="Gene3D" id="3.10.350.10">
    <property type="entry name" value="LysM domain"/>
    <property type="match status" value="3"/>
</dbReference>
<dbReference type="EMBL" id="CP000109">
    <property type="protein sequence ID" value="ABB41521.1"/>
    <property type="molecule type" value="Genomic_DNA"/>
</dbReference>
<comment type="similarity">
    <text evidence="1">Belongs to the transglycosylase Slt family.</text>
</comment>
<proteinExistence type="inferred from homology"/>
<dbReference type="SUPFAM" id="SSF53955">
    <property type="entry name" value="Lysozyme-like"/>
    <property type="match status" value="1"/>
</dbReference>
<feature type="domain" description="LysM" evidence="2">
    <location>
        <begin position="445"/>
        <end position="489"/>
    </location>
</feature>
<dbReference type="CDD" id="cd16894">
    <property type="entry name" value="MltD-like"/>
    <property type="match status" value="1"/>
</dbReference>
<accession>Q31H52</accession>
<dbReference type="PROSITE" id="PS00922">
    <property type="entry name" value="TRANSGLYCOSYLASE"/>
    <property type="match status" value="1"/>
</dbReference>
<name>Q31H52_HYDCU</name>